<dbReference type="EMBL" id="MU006230">
    <property type="protein sequence ID" value="KAF2824129.1"/>
    <property type="molecule type" value="Genomic_DNA"/>
</dbReference>
<dbReference type="InterPro" id="IPR021840">
    <property type="entry name" value="DUF3433"/>
</dbReference>
<dbReference type="PANTHER" id="PTHR37544">
    <property type="entry name" value="SPRAY-RELATED"/>
    <property type="match status" value="1"/>
</dbReference>
<keyword evidence="1" id="KW-0472">Membrane</keyword>
<protein>
    <submittedName>
        <fullName evidence="2">Uncharacterized protein</fullName>
    </submittedName>
</protein>
<sequence>MLHIQSYWASTPALPRRVGWLPPALRWWNLVIATLLSWTFIVLLLKFLAASQANGGIIFAPKINDLPLRQTFAHLYLPTIIAVLFSVFVVWIDVDAKRFEPYRQLCKLNGALGRDSLLLHYPFDLLPVVPFQALRNRHWLTFWASLATVVTTFGIVPSQAGIFSNTQLTRTYEQSFVVSNDFIPASMQNAALGLTYAQSAYGILVLNETLPPFTTIKYTLAPFRAADLTDRVGTWTTDTTLYTMDVKCKNAEPEPDNKAMTYKESADCSISTVGFNNLTVEIPQGSPWKLKPLASWVVPKEFSALYAGARDYNEVYWGQDNSLHKDLCREPRDESSKQYGDNLFFAALVRNKLQEIDPPRPVTALFCNTAYYEQNVEATVDAFTQSPIHFSPLESKRLLSKNLFNQTVFERALAAGQRQVAQRDNTLPGQGLPRYLQNLDPKLTPAMMFTGELPPMLAMALTTSNRTLEELLDPMLLAEAYDNAYRLLFIRAMADVLSTNFTSPSRSKLGQRTVPLESVIMEPTFTYLVVAFLAIVSASQIVLLYMTLSAVGDTHLSDDPGAIGAVMSLVADNDSLLASFGHLHHCSTDYMQHEVQDRRYKLENNVSQQRIVEINAHTTSQQQALLSERQSELPAIKLRRPSEFSSPVAISSTILFIALMVVLGALYHVSKSNGLPLPSTNNFAQNLIREYLPTAIATMIEPGWILINRLLCMLQPLEALQGSRSASKTISLNYNSLPPQLTIFRAIRAGHFTLASVCAMALLANLLATAFAGLLFILANNQANQSVSKSLDCSLFLES</sequence>
<reference evidence="2" key="1">
    <citation type="journal article" date="2020" name="Stud. Mycol.">
        <title>101 Dothideomycetes genomes: a test case for predicting lifestyles and emergence of pathogens.</title>
        <authorList>
            <person name="Haridas S."/>
            <person name="Albert R."/>
            <person name="Binder M."/>
            <person name="Bloem J."/>
            <person name="Labutti K."/>
            <person name="Salamov A."/>
            <person name="Andreopoulos B."/>
            <person name="Baker S."/>
            <person name="Barry K."/>
            <person name="Bills G."/>
            <person name="Bluhm B."/>
            <person name="Cannon C."/>
            <person name="Castanera R."/>
            <person name="Culley D."/>
            <person name="Daum C."/>
            <person name="Ezra D."/>
            <person name="Gonzalez J."/>
            <person name="Henrissat B."/>
            <person name="Kuo A."/>
            <person name="Liang C."/>
            <person name="Lipzen A."/>
            <person name="Lutzoni F."/>
            <person name="Magnuson J."/>
            <person name="Mondo S."/>
            <person name="Nolan M."/>
            <person name="Ohm R."/>
            <person name="Pangilinan J."/>
            <person name="Park H.-J."/>
            <person name="Ramirez L."/>
            <person name="Alfaro M."/>
            <person name="Sun H."/>
            <person name="Tritt A."/>
            <person name="Yoshinaga Y."/>
            <person name="Zwiers L.-H."/>
            <person name="Turgeon B."/>
            <person name="Goodwin S."/>
            <person name="Spatafora J."/>
            <person name="Crous P."/>
            <person name="Grigoriev I."/>
        </authorList>
    </citation>
    <scope>NUCLEOTIDE SEQUENCE</scope>
    <source>
        <strain evidence="2">CBS 113818</strain>
    </source>
</reference>
<feature type="transmembrane region" description="Helical" evidence="1">
    <location>
        <begin position="648"/>
        <end position="669"/>
    </location>
</feature>
<evidence type="ECO:0000256" key="1">
    <source>
        <dbReference type="SAM" id="Phobius"/>
    </source>
</evidence>
<keyword evidence="3" id="KW-1185">Reference proteome</keyword>
<gene>
    <name evidence="2" type="ORF">CC86DRAFT_408236</name>
</gene>
<dbReference type="AlphaFoldDB" id="A0A6A6ZU46"/>
<accession>A0A6A6ZU46</accession>
<dbReference type="Pfam" id="PF11915">
    <property type="entry name" value="DUF3433"/>
    <property type="match status" value="2"/>
</dbReference>
<dbReference type="PANTHER" id="PTHR37544:SF3">
    <property type="entry name" value="SPRAY"/>
    <property type="match status" value="1"/>
</dbReference>
<proteinExistence type="predicted"/>
<name>A0A6A6ZU46_9PLEO</name>
<evidence type="ECO:0000313" key="3">
    <source>
        <dbReference type="Proteomes" id="UP000799424"/>
    </source>
</evidence>
<feature type="transmembrane region" description="Helical" evidence="1">
    <location>
        <begin position="27"/>
        <end position="50"/>
    </location>
</feature>
<keyword evidence="1" id="KW-0812">Transmembrane</keyword>
<organism evidence="2 3">
    <name type="scientific">Ophiobolus disseminans</name>
    <dbReference type="NCBI Taxonomy" id="1469910"/>
    <lineage>
        <taxon>Eukaryota</taxon>
        <taxon>Fungi</taxon>
        <taxon>Dikarya</taxon>
        <taxon>Ascomycota</taxon>
        <taxon>Pezizomycotina</taxon>
        <taxon>Dothideomycetes</taxon>
        <taxon>Pleosporomycetidae</taxon>
        <taxon>Pleosporales</taxon>
        <taxon>Pleosporineae</taxon>
        <taxon>Phaeosphaeriaceae</taxon>
        <taxon>Ophiobolus</taxon>
    </lineage>
</organism>
<keyword evidence="1" id="KW-1133">Transmembrane helix</keyword>
<feature type="transmembrane region" description="Helical" evidence="1">
    <location>
        <begin position="525"/>
        <end position="546"/>
    </location>
</feature>
<evidence type="ECO:0000313" key="2">
    <source>
        <dbReference type="EMBL" id="KAF2824129.1"/>
    </source>
</evidence>
<feature type="transmembrane region" description="Helical" evidence="1">
    <location>
        <begin position="754"/>
        <end position="779"/>
    </location>
</feature>
<dbReference type="Proteomes" id="UP000799424">
    <property type="component" value="Unassembled WGS sequence"/>
</dbReference>
<dbReference type="OrthoDB" id="3248909at2759"/>
<feature type="transmembrane region" description="Helical" evidence="1">
    <location>
        <begin position="71"/>
        <end position="92"/>
    </location>
</feature>